<keyword evidence="7" id="KW-1185">Reference proteome</keyword>
<dbReference type="InterPro" id="IPR050515">
    <property type="entry name" value="Beta-lactam/transpept"/>
</dbReference>
<dbReference type="InterPro" id="IPR001460">
    <property type="entry name" value="PCN-bd_Tpept"/>
</dbReference>
<protein>
    <submittedName>
        <fullName evidence="6">Penicillin-binding protein 2/putative cell division protein FtsI</fullName>
    </submittedName>
</protein>
<sequence length="746" mass="82806">MAIKRKVRRKLDKRTQRLSVRRSNRQLYRMIQVMSIIGTLVIANVLFTMVTKTHIWSQENVLNSKISSSIVDTEVEAKRGTIYDRNHQVIAQEVDAWTIVAYLDESVVDENGDPDYVEDAEKTAEKLCKVLPDAKESNVEKILEKAMDQGLSQTELGTGTKRLDEETMEKVKDLDLPGIDFIETTNRYYPTTPYSGTMVGFAAYDEDEQKIVGKMGLEQTMNDILAGEDGHVQYQQTVDGSILPGTTTVYKEAVDGDNVVLTLDSSLQSVVEKAMEETIENNRATSAWAVVMEVETGKILAWASYPTYDQNEHKEIPSYTDAVSSMVYEPGSVMKPFTYATAIDTGTFPYNTMYRAGSFEYGYDAANNKINRVSGVATGYPTIYDAQGNDYGTLTFEDGLALSSNVGICELLANYMNYDSLGKYLDRFGFFQETGIPYISEQTGTKNIDVPMDYLRTGFGQSSSITVLQLMQAYSAIFNDGVMVRPYVVDSIEDAKTGEVKKQYSTKAKGTPISKETANKVTEMMKHVLDEGMSGERFAIDGVSMVAKTGTGEIYNVEQGKYDTVNYTSSVMAAAPAEDPKIMVYWGMIGPNYEAYSAKQFQDIMRAALIAYGVSSETKESDKTQAEEKWETYAMPNLVNHSVSYAGSKTENWKCQMVYIGGGSTILRQYPQAGSTISSQDRVFLLTDGNAITMPDMTGWTRKDITAFWELTGIQIQTDGYGVVTSQSVEPETPISTDTAISVTME</sequence>
<dbReference type="Pfam" id="PF03793">
    <property type="entry name" value="PASTA"/>
    <property type="match status" value="1"/>
</dbReference>
<dbReference type="InterPro" id="IPR005543">
    <property type="entry name" value="PASTA_dom"/>
</dbReference>
<dbReference type="InterPro" id="IPR012338">
    <property type="entry name" value="Beta-lactam/transpept-like"/>
</dbReference>
<organism evidence="6 7">
    <name type="scientific">Faecalicoccus pleomorphus</name>
    <dbReference type="NCBI Taxonomy" id="1323"/>
    <lineage>
        <taxon>Bacteria</taxon>
        <taxon>Bacillati</taxon>
        <taxon>Bacillota</taxon>
        <taxon>Erysipelotrichia</taxon>
        <taxon>Erysipelotrichales</taxon>
        <taxon>Erysipelotrichaceae</taxon>
        <taxon>Faecalicoccus</taxon>
    </lineage>
</organism>
<keyword evidence="4" id="KW-0812">Transmembrane</keyword>
<feature type="domain" description="PASTA" evidence="5">
    <location>
        <begin position="629"/>
        <end position="689"/>
    </location>
</feature>
<keyword evidence="3 4" id="KW-0472">Membrane</keyword>
<feature type="transmembrane region" description="Helical" evidence="4">
    <location>
        <begin position="27"/>
        <end position="50"/>
    </location>
</feature>
<dbReference type="SUPFAM" id="SSF56601">
    <property type="entry name" value="beta-lactamase/transpeptidase-like"/>
    <property type="match status" value="1"/>
</dbReference>
<evidence type="ECO:0000313" key="7">
    <source>
        <dbReference type="Proteomes" id="UP000255523"/>
    </source>
</evidence>
<feature type="domain" description="PASTA" evidence="5">
    <location>
        <begin position="690"/>
        <end position="746"/>
    </location>
</feature>
<accession>A0A380LMG4</accession>
<keyword evidence="6" id="KW-0131">Cell cycle</keyword>
<evidence type="ECO:0000256" key="2">
    <source>
        <dbReference type="ARBA" id="ARBA00007171"/>
    </source>
</evidence>
<dbReference type="SUPFAM" id="SSF54184">
    <property type="entry name" value="Penicillin-binding protein 2x (pbp-2x), c-terminal domain"/>
    <property type="match status" value="2"/>
</dbReference>
<dbReference type="GO" id="GO:0008658">
    <property type="term" value="F:penicillin binding"/>
    <property type="evidence" value="ECO:0007669"/>
    <property type="project" value="InterPro"/>
</dbReference>
<dbReference type="CDD" id="cd06576">
    <property type="entry name" value="PASTA_Pbp2x-like_1"/>
    <property type="match status" value="1"/>
</dbReference>
<dbReference type="CDD" id="cd06575">
    <property type="entry name" value="PASTA_Pbp2x-like_2"/>
    <property type="match status" value="1"/>
</dbReference>
<dbReference type="Gene3D" id="3.40.710.10">
    <property type="entry name" value="DD-peptidase/beta-lactamase superfamily"/>
    <property type="match status" value="1"/>
</dbReference>
<dbReference type="Gene3D" id="3.30.70.2110">
    <property type="match status" value="1"/>
</dbReference>
<dbReference type="GO" id="GO:0051301">
    <property type="term" value="P:cell division"/>
    <property type="evidence" value="ECO:0007669"/>
    <property type="project" value="UniProtKB-KW"/>
</dbReference>
<dbReference type="SMART" id="SM00740">
    <property type="entry name" value="PASTA"/>
    <property type="match status" value="2"/>
</dbReference>
<gene>
    <name evidence="6" type="primary">pbp2X</name>
    <name evidence="6" type="ORF">NCTC11087_02029</name>
</gene>
<dbReference type="AlphaFoldDB" id="A0A380LMG4"/>
<reference evidence="6 7" key="1">
    <citation type="submission" date="2018-06" db="EMBL/GenBank/DDBJ databases">
        <authorList>
            <consortium name="Pathogen Informatics"/>
            <person name="Doyle S."/>
        </authorList>
    </citation>
    <scope>NUCLEOTIDE SEQUENCE [LARGE SCALE GENOMIC DNA]</scope>
    <source>
        <strain evidence="6 7">NCTC11087</strain>
    </source>
</reference>
<dbReference type="Pfam" id="PF03717">
    <property type="entry name" value="PBP_dimer"/>
    <property type="match status" value="1"/>
</dbReference>
<dbReference type="Gene3D" id="3.90.1310.10">
    <property type="entry name" value="Penicillin-binding protein 2a (Domain 2)"/>
    <property type="match status" value="1"/>
</dbReference>
<dbReference type="PANTHER" id="PTHR30627">
    <property type="entry name" value="PEPTIDOGLYCAN D,D-TRANSPEPTIDASE"/>
    <property type="match status" value="1"/>
</dbReference>
<dbReference type="GO" id="GO:0071555">
    <property type="term" value="P:cell wall organization"/>
    <property type="evidence" value="ECO:0007669"/>
    <property type="project" value="TreeGrafter"/>
</dbReference>
<dbReference type="GO" id="GO:0005886">
    <property type="term" value="C:plasma membrane"/>
    <property type="evidence" value="ECO:0007669"/>
    <property type="project" value="TreeGrafter"/>
</dbReference>
<dbReference type="Proteomes" id="UP000255523">
    <property type="component" value="Unassembled WGS sequence"/>
</dbReference>
<dbReference type="Pfam" id="PF00905">
    <property type="entry name" value="Transpeptidase"/>
    <property type="match status" value="1"/>
</dbReference>
<evidence type="ECO:0000256" key="3">
    <source>
        <dbReference type="ARBA" id="ARBA00023136"/>
    </source>
</evidence>
<dbReference type="PANTHER" id="PTHR30627:SF26">
    <property type="entry name" value="PENICILLIN-BINDING PROTEIN 2B"/>
    <property type="match status" value="1"/>
</dbReference>
<evidence type="ECO:0000256" key="1">
    <source>
        <dbReference type="ARBA" id="ARBA00004370"/>
    </source>
</evidence>
<dbReference type="SUPFAM" id="SSF56519">
    <property type="entry name" value="Penicillin binding protein dimerisation domain"/>
    <property type="match status" value="1"/>
</dbReference>
<dbReference type="InterPro" id="IPR005311">
    <property type="entry name" value="PBP_dimer"/>
</dbReference>
<dbReference type="InterPro" id="IPR036138">
    <property type="entry name" value="PBP_dimer_sf"/>
</dbReference>
<comment type="similarity">
    <text evidence="2">Belongs to the transpeptidase family.</text>
</comment>
<dbReference type="GeneID" id="77462960"/>
<dbReference type="RefSeq" id="WP_022789732.1">
    <property type="nucleotide sequence ID" value="NZ_UHFX01000003.1"/>
</dbReference>
<keyword evidence="6" id="KW-0132">Cell division</keyword>
<dbReference type="OrthoDB" id="9804124at2"/>
<dbReference type="EMBL" id="UHFX01000003">
    <property type="protein sequence ID" value="SUO05094.1"/>
    <property type="molecule type" value="Genomic_DNA"/>
</dbReference>
<proteinExistence type="inferred from homology"/>
<evidence type="ECO:0000259" key="5">
    <source>
        <dbReference type="SMART" id="SM00740"/>
    </source>
</evidence>
<comment type="subcellular location">
    <subcellularLocation>
        <location evidence="1">Membrane</location>
    </subcellularLocation>
</comment>
<evidence type="ECO:0000313" key="6">
    <source>
        <dbReference type="EMBL" id="SUO05094.1"/>
    </source>
</evidence>
<evidence type="ECO:0000256" key="4">
    <source>
        <dbReference type="SAM" id="Phobius"/>
    </source>
</evidence>
<dbReference type="Gene3D" id="2.20.70.70">
    <property type="match status" value="1"/>
</dbReference>
<keyword evidence="4" id="KW-1133">Transmembrane helix</keyword>
<name>A0A380LMG4_9FIRM</name>